<comment type="caution">
    <text evidence="7">The sequence shown here is derived from an EMBL/GenBank/DDBJ whole genome shotgun (WGS) entry which is preliminary data.</text>
</comment>
<protein>
    <submittedName>
        <fullName evidence="7">YbfB/YjiJ family MFS transporter</fullName>
    </submittedName>
</protein>
<feature type="transmembrane region" description="Helical" evidence="5">
    <location>
        <begin position="336"/>
        <end position="355"/>
    </location>
</feature>
<evidence type="ECO:0000313" key="7">
    <source>
        <dbReference type="EMBL" id="TSD58183.1"/>
    </source>
</evidence>
<proteinExistence type="predicted"/>
<dbReference type="OrthoDB" id="2957247at2"/>
<dbReference type="PANTHER" id="PTHR23537">
    <property type="match status" value="1"/>
</dbReference>
<feature type="transmembrane region" description="Helical" evidence="5">
    <location>
        <begin position="361"/>
        <end position="382"/>
    </location>
</feature>
<dbReference type="Proteomes" id="UP000316988">
    <property type="component" value="Unassembled WGS sequence"/>
</dbReference>
<dbReference type="PROSITE" id="PS50850">
    <property type="entry name" value="MFS"/>
    <property type="match status" value="1"/>
</dbReference>
<feature type="transmembrane region" description="Helical" evidence="5">
    <location>
        <begin position="84"/>
        <end position="103"/>
    </location>
</feature>
<feature type="transmembrane region" description="Helical" evidence="5">
    <location>
        <begin position="212"/>
        <end position="232"/>
    </location>
</feature>
<dbReference type="Gene3D" id="1.20.1250.20">
    <property type="entry name" value="MFS general substrate transporter like domains"/>
    <property type="match status" value="1"/>
</dbReference>
<keyword evidence="3 5" id="KW-1133">Transmembrane helix</keyword>
<dbReference type="Pfam" id="PF07690">
    <property type="entry name" value="MFS_1"/>
    <property type="match status" value="1"/>
</dbReference>
<feature type="transmembrane region" description="Helical" evidence="5">
    <location>
        <begin position="252"/>
        <end position="272"/>
    </location>
</feature>
<dbReference type="InterPro" id="IPR020846">
    <property type="entry name" value="MFS_dom"/>
</dbReference>
<dbReference type="AlphaFoldDB" id="A0A554RVQ8"/>
<evidence type="ECO:0000256" key="3">
    <source>
        <dbReference type="ARBA" id="ARBA00022989"/>
    </source>
</evidence>
<feature type="transmembrane region" description="Helical" evidence="5">
    <location>
        <begin position="303"/>
        <end position="324"/>
    </location>
</feature>
<comment type="subcellular location">
    <subcellularLocation>
        <location evidence="1">Cell membrane</location>
        <topology evidence="1">Multi-pass membrane protein</topology>
    </subcellularLocation>
</comment>
<feature type="transmembrane region" description="Helical" evidence="5">
    <location>
        <begin position="171"/>
        <end position="191"/>
    </location>
</feature>
<accession>A0A554RVQ8</accession>
<dbReference type="PANTHER" id="PTHR23537:SF1">
    <property type="entry name" value="SUGAR TRANSPORTER"/>
    <property type="match status" value="1"/>
</dbReference>
<keyword evidence="2 5" id="KW-0812">Transmembrane</keyword>
<dbReference type="EMBL" id="VLNT01000015">
    <property type="protein sequence ID" value="TSD58183.1"/>
    <property type="molecule type" value="Genomic_DNA"/>
</dbReference>
<dbReference type="SUPFAM" id="SSF103473">
    <property type="entry name" value="MFS general substrate transporter"/>
    <property type="match status" value="1"/>
</dbReference>
<dbReference type="RefSeq" id="WP_143914336.1">
    <property type="nucleotide sequence ID" value="NZ_VLNT01000015.1"/>
</dbReference>
<keyword evidence="8" id="KW-1185">Reference proteome</keyword>
<dbReference type="GO" id="GO:0005886">
    <property type="term" value="C:plasma membrane"/>
    <property type="evidence" value="ECO:0007669"/>
    <property type="project" value="UniProtKB-SubCell"/>
</dbReference>
<sequence length="390" mass="39345">MTTLDEGAPSARVQTLRLAGAGVSLIAVCYGLARFAYGLFVPAFRDEFALTATVIGVIAAGSYVSYCVAIVVTTVLIPRWGSRPLVVVAGGLATVGTALVAVAPHGVMLAVGVIVAGASTGVASPPLAHAVAHAVPAKDRDRIQAVVNAGTGAGVAVAGPVALLVRDQWRIGWLAFAVMCAVATIWAAVVVRTPAPREPMPREMLPRPLLPSGGAHLLVATATMGLSSSAIWTFGREMLVTEGGQSERFSLVAWILLGACGLAGAAAGDAIGRLGLRRAWQFVAVLLAATTGLLAAWPEIAGAWAMLAVFGAAYIALTGIVLIWGSRIYGRTPAAGVGLSFLVFALGQALGAPLIGLVAQLAGLPTAFGVAAAVAVIGAALAPRRSLEGG</sequence>
<name>A0A554RVQ8_9ACTN</name>
<evidence type="ECO:0000256" key="2">
    <source>
        <dbReference type="ARBA" id="ARBA00022692"/>
    </source>
</evidence>
<dbReference type="InterPro" id="IPR036259">
    <property type="entry name" value="MFS_trans_sf"/>
</dbReference>
<organism evidence="7 8">
    <name type="scientific">Aeromicrobium piscarium</name>
    <dbReference type="NCBI Taxonomy" id="2590901"/>
    <lineage>
        <taxon>Bacteria</taxon>
        <taxon>Bacillati</taxon>
        <taxon>Actinomycetota</taxon>
        <taxon>Actinomycetes</taxon>
        <taxon>Propionibacteriales</taxon>
        <taxon>Nocardioidaceae</taxon>
        <taxon>Aeromicrobium</taxon>
    </lineage>
</organism>
<evidence type="ECO:0000256" key="4">
    <source>
        <dbReference type="ARBA" id="ARBA00023136"/>
    </source>
</evidence>
<feature type="domain" description="Major facilitator superfamily (MFS) profile" evidence="6">
    <location>
        <begin position="15"/>
        <end position="390"/>
    </location>
</feature>
<evidence type="ECO:0000256" key="5">
    <source>
        <dbReference type="SAM" id="Phobius"/>
    </source>
</evidence>
<keyword evidence="4 5" id="KW-0472">Membrane</keyword>
<evidence type="ECO:0000313" key="8">
    <source>
        <dbReference type="Proteomes" id="UP000316988"/>
    </source>
</evidence>
<feature type="transmembrane region" description="Helical" evidence="5">
    <location>
        <begin position="279"/>
        <end position="297"/>
    </location>
</feature>
<feature type="transmembrane region" description="Helical" evidence="5">
    <location>
        <begin position="49"/>
        <end position="77"/>
    </location>
</feature>
<reference evidence="7 8" key="1">
    <citation type="submission" date="2019-07" db="EMBL/GenBank/DDBJ databases">
        <authorList>
            <person name="Zhao L.H."/>
        </authorList>
    </citation>
    <scope>NUCLEOTIDE SEQUENCE [LARGE SCALE GENOMIC DNA]</scope>
    <source>
        <strain evidence="7 8">Co35</strain>
    </source>
</reference>
<evidence type="ECO:0000256" key="1">
    <source>
        <dbReference type="ARBA" id="ARBA00004651"/>
    </source>
</evidence>
<dbReference type="InterPro" id="IPR010645">
    <property type="entry name" value="MFS_4"/>
</dbReference>
<feature type="transmembrane region" description="Helical" evidence="5">
    <location>
        <begin position="109"/>
        <end position="131"/>
    </location>
</feature>
<feature type="transmembrane region" description="Helical" evidence="5">
    <location>
        <begin position="18"/>
        <end position="37"/>
    </location>
</feature>
<feature type="transmembrane region" description="Helical" evidence="5">
    <location>
        <begin position="143"/>
        <end position="165"/>
    </location>
</feature>
<dbReference type="GO" id="GO:0022857">
    <property type="term" value="F:transmembrane transporter activity"/>
    <property type="evidence" value="ECO:0007669"/>
    <property type="project" value="InterPro"/>
</dbReference>
<gene>
    <name evidence="7" type="ORF">FNM00_14865</name>
</gene>
<dbReference type="InterPro" id="IPR011701">
    <property type="entry name" value="MFS"/>
</dbReference>
<evidence type="ECO:0000259" key="6">
    <source>
        <dbReference type="PROSITE" id="PS50850"/>
    </source>
</evidence>